<name>A0A1I1H3D1_9ACTN</name>
<organism evidence="4 5">
    <name type="scientific">Streptomyces aidingensis</name>
    <dbReference type="NCBI Taxonomy" id="910347"/>
    <lineage>
        <taxon>Bacteria</taxon>
        <taxon>Bacillati</taxon>
        <taxon>Actinomycetota</taxon>
        <taxon>Actinomycetes</taxon>
        <taxon>Kitasatosporales</taxon>
        <taxon>Streptomycetaceae</taxon>
        <taxon>Streptomyces</taxon>
    </lineage>
</organism>
<keyword evidence="5" id="KW-1185">Reference proteome</keyword>
<keyword evidence="4" id="KW-0689">Ribosomal protein</keyword>
<dbReference type="Proteomes" id="UP000199207">
    <property type="component" value="Unassembled WGS sequence"/>
</dbReference>
<dbReference type="Pfam" id="PF00583">
    <property type="entry name" value="Acetyltransf_1"/>
    <property type="match status" value="1"/>
</dbReference>
<feature type="domain" description="N-acetyltransferase" evidence="3">
    <location>
        <begin position="1"/>
        <end position="159"/>
    </location>
</feature>
<dbReference type="SUPFAM" id="SSF55729">
    <property type="entry name" value="Acyl-CoA N-acyltransferases (Nat)"/>
    <property type="match status" value="1"/>
</dbReference>
<keyword evidence="1" id="KW-0808">Transferase</keyword>
<evidence type="ECO:0000313" key="4">
    <source>
        <dbReference type="EMBL" id="SFC18434.1"/>
    </source>
</evidence>
<dbReference type="PANTHER" id="PTHR43877">
    <property type="entry name" value="AMINOALKYLPHOSPHONATE N-ACETYLTRANSFERASE-RELATED-RELATED"/>
    <property type="match status" value="1"/>
</dbReference>
<sequence length="159" mass="17416">MTIRRAVPEDTEELLRLRRTMFTALGPIPAAPPDWEQACTKAFRDRLTTDPAFAAWVADTGTGRLLSCAIGTYAPRLPSPRSTAPHLGTVQAVVTDPAHRRKGHARACLTALLHWLTTQNCSHVELRASDQGAKLYTALGFSQSGDALMTWRPTPPSER</sequence>
<dbReference type="GO" id="GO:0016747">
    <property type="term" value="F:acyltransferase activity, transferring groups other than amino-acyl groups"/>
    <property type="evidence" value="ECO:0007669"/>
    <property type="project" value="InterPro"/>
</dbReference>
<dbReference type="RefSeq" id="WP_175541280.1">
    <property type="nucleotide sequence ID" value="NZ_FOLM01000002.1"/>
</dbReference>
<dbReference type="GO" id="GO:0005840">
    <property type="term" value="C:ribosome"/>
    <property type="evidence" value="ECO:0007669"/>
    <property type="project" value="UniProtKB-KW"/>
</dbReference>
<dbReference type="PROSITE" id="PS51186">
    <property type="entry name" value="GNAT"/>
    <property type="match status" value="1"/>
</dbReference>
<gene>
    <name evidence="4" type="ORF">SAMN05421773_102236</name>
</gene>
<keyword evidence="2" id="KW-0012">Acyltransferase</keyword>
<accession>A0A1I1H3D1</accession>
<evidence type="ECO:0000256" key="1">
    <source>
        <dbReference type="ARBA" id="ARBA00022679"/>
    </source>
</evidence>
<evidence type="ECO:0000313" key="5">
    <source>
        <dbReference type="Proteomes" id="UP000199207"/>
    </source>
</evidence>
<dbReference type="InterPro" id="IPR050832">
    <property type="entry name" value="Bact_Acetyltransf"/>
</dbReference>
<dbReference type="AlphaFoldDB" id="A0A1I1H3D1"/>
<dbReference type="InterPro" id="IPR000182">
    <property type="entry name" value="GNAT_dom"/>
</dbReference>
<dbReference type="CDD" id="cd04301">
    <property type="entry name" value="NAT_SF"/>
    <property type="match status" value="1"/>
</dbReference>
<protein>
    <submittedName>
        <fullName evidence="4">Ribosomal protein S18 acetylase RimI</fullName>
    </submittedName>
</protein>
<dbReference type="STRING" id="910347.SAMN05421773_102236"/>
<keyword evidence="4" id="KW-0687">Ribonucleoprotein</keyword>
<dbReference type="Gene3D" id="3.40.630.30">
    <property type="match status" value="1"/>
</dbReference>
<dbReference type="EMBL" id="FOLM01000002">
    <property type="protein sequence ID" value="SFC18434.1"/>
    <property type="molecule type" value="Genomic_DNA"/>
</dbReference>
<reference evidence="4 5" key="1">
    <citation type="submission" date="2016-10" db="EMBL/GenBank/DDBJ databases">
        <authorList>
            <person name="de Groot N.N."/>
        </authorList>
    </citation>
    <scope>NUCLEOTIDE SEQUENCE [LARGE SCALE GENOMIC DNA]</scope>
    <source>
        <strain evidence="4 5">CGMCC 4.5739</strain>
    </source>
</reference>
<proteinExistence type="predicted"/>
<dbReference type="InterPro" id="IPR016181">
    <property type="entry name" value="Acyl_CoA_acyltransferase"/>
</dbReference>
<evidence type="ECO:0000259" key="3">
    <source>
        <dbReference type="PROSITE" id="PS51186"/>
    </source>
</evidence>
<evidence type="ECO:0000256" key="2">
    <source>
        <dbReference type="ARBA" id="ARBA00023315"/>
    </source>
</evidence>